<dbReference type="GO" id="GO:0045271">
    <property type="term" value="C:respiratory chain complex I"/>
    <property type="evidence" value="ECO:0007669"/>
    <property type="project" value="InterPro"/>
</dbReference>
<organism evidence="3 4">
    <name type="scientific">Polysphondylium violaceum</name>
    <dbReference type="NCBI Taxonomy" id="133409"/>
    <lineage>
        <taxon>Eukaryota</taxon>
        <taxon>Amoebozoa</taxon>
        <taxon>Evosea</taxon>
        <taxon>Eumycetozoa</taxon>
        <taxon>Dictyostelia</taxon>
        <taxon>Dictyosteliales</taxon>
        <taxon>Dictyosteliaceae</taxon>
        <taxon>Polysphondylium</taxon>
    </lineage>
</organism>
<gene>
    <name evidence="3" type="ORF">CYY_001368</name>
</gene>
<dbReference type="GO" id="GO:0006979">
    <property type="term" value="P:response to oxidative stress"/>
    <property type="evidence" value="ECO:0007669"/>
    <property type="project" value="TreeGrafter"/>
</dbReference>
<comment type="function">
    <text evidence="2">Accessory subunit of the mitochondrial membrane respiratory chain NADH dehydrogenase (Complex I), that is believed not to be involved in catalysis. Complex I functions in the transfer of electrons from NADH to the respiratory chain. The immediate electron acceptor for the enzyme is believed to be ubiquinone.</text>
</comment>
<keyword evidence="2" id="KW-0472">Membrane</keyword>
<keyword evidence="4" id="KW-1185">Reference proteome</keyword>
<protein>
    <recommendedName>
        <fullName evidence="2">NADH dehydrogenase [ubiquinone] 1 alpha subcomplex subunit 12</fullName>
    </recommendedName>
</protein>
<evidence type="ECO:0000313" key="4">
    <source>
        <dbReference type="Proteomes" id="UP000695562"/>
    </source>
</evidence>
<dbReference type="AlphaFoldDB" id="A0A8J4Q225"/>
<evidence type="ECO:0000313" key="3">
    <source>
        <dbReference type="EMBL" id="KAF2077302.1"/>
    </source>
</evidence>
<name>A0A8J4Q225_9MYCE</name>
<comment type="similarity">
    <text evidence="1 2">Belongs to the complex I NDUFA12 subunit family.</text>
</comment>
<evidence type="ECO:0000256" key="2">
    <source>
        <dbReference type="RuleBase" id="RU363103"/>
    </source>
</evidence>
<keyword evidence="2" id="KW-0496">Mitochondrion</keyword>
<keyword evidence="2" id="KW-0813">Transport</keyword>
<comment type="caution">
    <text evidence="3">The sequence shown here is derived from an EMBL/GenBank/DDBJ whole genome shotgun (WGS) entry which is preliminary data.</text>
</comment>
<proteinExistence type="inferred from homology"/>
<dbReference type="GO" id="GO:0005743">
    <property type="term" value="C:mitochondrial inner membrane"/>
    <property type="evidence" value="ECO:0007669"/>
    <property type="project" value="UniProtKB-SubCell"/>
</dbReference>
<comment type="subcellular location">
    <subcellularLocation>
        <location evidence="2">Mitochondrion inner membrane</location>
        <topology evidence="2">Peripheral membrane protein</topology>
        <orientation evidence="2">Matrix side</orientation>
    </subcellularLocation>
</comment>
<reference evidence="3" key="1">
    <citation type="submission" date="2020-01" db="EMBL/GenBank/DDBJ databases">
        <title>Development of genomics and gene disruption for Polysphondylium violaceum indicates a role for the polyketide synthase stlB in stalk morphogenesis.</title>
        <authorList>
            <person name="Narita B."/>
            <person name="Kawabe Y."/>
            <person name="Kin K."/>
            <person name="Saito T."/>
            <person name="Gibbs R."/>
            <person name="Kuspa A."/>
            <person name="Muzny D."/>
            <person name="Queller D."/>
            <person name="Richards S."/>
            <person name="Strassman J."/>
            <person name="Sucgang R."/>
            <person name="Worley K."/>
            <person name="Schaap P."/>
        </authorList>
    </citation>
    <scope>NUCLEOTIDE SEQUENCE</scope>
    <source>
        <strain evidence="3">QSvi11</strain>
    </source>
</reference>
<accession>A0A8J4Q225</accession>
<keyword evidence="2" id="KW-0679">Respiratory chain</keyword>
<dbReference type="PANTHER" id="PTHR12910:SF2">
    <property type="entry name" value="NADH DEHYDROGENASE [UBIQUINONE] 1 ALPHA SUBCOMPLEX SUBUNIT 12"/>
    <property type="match status" value="1"/>
</dbReference>
<dbReference type="Proteomes" id="UP000695562">
    <property type="component" value="Unassembled WGS sequence"/>
</dbReference>
<keyword evidence="2" id="KW-0249">Electron transport</keyword>
<dbReference type="Pfam" id="PF05071">
    <property type="entry name" value="NDUFA12"/>
    <property type="match status" value="1"/>
</dbReference>
<dbReference type="PANTHER" id="PTHR12910">
    <property type="entry name" value="NADH-UBIQUINONE OXIDOREDUCTASE SUBUNIT B17.2"/>
    <property type="match status" value="1"/>
</dbReference>
<evidence type="ECO:0000256" key="1">
    <source>
        <dbReference type="ARBA" id="ARBA00007355"/>
    </source>
</evidence>
<dbReference type="InterPro" id="IPR007763">
    <property type="entry name" value="NDUFA12"/>
</dbReference>
<sequence length="135" mass="15969">MAEIVRYCKGVLQRGVKESLKTLYYTGELKFGDLIGTDKVGNRYFENKEEIYGRHRWVEYANRSDPDPTTIPPEWHSWIHHMSDKPGSEMLAYSPIYKREHLANPTGTDNAYMPTKYLFNIEQQKLKEEEEEKKH</sequence>
<dbReference type="OrthoDB" id="274641at2759"/>
<dbReference type="EMBL" id="AJWJ01000032">
    <property type="protein sequence ID" value="KAF2077302.1"/>
    <property type="molecule type" value="Genomic_DNA"/>
</dbReference>
<keyword evidence="2" id="KW-0999">Mitochondrion inner membrane</keyword>